<dbReference type="PROSITE" id="PS50110">
    <property type="entry name" value="RESPONSE_REGULATORY"/>
    <property type="match status" value="1"/>
</dbReference>
<evidence type="ECO:0000256" key="4">
    <source>
        <dbReference type="ARBA" id="ARBA00023163"/>
    </source>
</evidence>
<dbReference type="SUPFAM" id="SSF52172">
    <property type="entry name" value="CheY-like"/>
    <property type="match status" value="1"/>
</dbReference>
<dbReference type="Proteomes" id="UP000031366">
    <property type="component" value="Unassembled WGS sequence"/>
</dbReference>
<organism evidence="10 11">
    <name type="scientific">Clostridium argentinense CDC 2741</name>
    <dbReference type="NCBI Taxonomy" id="1418104"/>
    <lineage>
        <taxon>Bacteria</taxon>
        <taxon>Bacillati</taxon>
        <taxon>Bacillota</taxon>
        <taxon>Clostridia</taxon>
        <taxon>Eubacteriales</taxon>
        <taxon>Clostridiaceae</taxon>
        <taxon>Clostridium</taxon>
    </lineage>
</organism>
<feature type="modified residue" description="4-aspartylphosphate" evidence="6">
    <location>
        <position position="52"/>
    </location>
</feature>
<evidence type="ECO:0000256" key="3">
    <source>
        <dbReference type="ARBA" id="ARBA00023125"/>
    </source>
</evidence>
<dbReference type="GO" id="GO:0006355">
    <property type="term" value="P:regulation of DNA-templated transcription"/>
    <property type="evidence" value="ECO:0007669"/>
    <property type="project" value="InterPro"/>
</dbReference>
<feature type="domain" description="Response regulatory" evidence="8">
    <location>
        <begin position="3"/>
        <end position="116"/>
    </location>
</feature>
<dbReference type="Pfam" id="PF00072">
    <property type="entry name" value="Response_reg"/>
    <property type="match status" value="1"/>
</dbReference>
<evidence type="ECO:0000256" key="1">
    <source>
        <dbReference type="ARBA" id="ARBA00018672"/>
    </source>
</evidence>
<proteinExistence type="predicted"/>
<keyword evidence="6" id="KW-0597">Phosphoprotein</keyword>
<evidence type="ECO:0000256" key="5">
    <source>
        <dbReference type="ARBA" id="ARBA00024867"/>
    </source>
</evidence>
<keyword evidence="4" id="KW-0804">Transcription</keyword>
<gene>
    <name evidence="10" type="ORF">U732_272</name>
</gene>
<keyword evidence="2" id="KW-0805">Transcription regulation</keyword>
<evidence type="ECO:0000256" key="2">
    <source>
        <dbReference type="ARBA" id="ARBA00023015"/>
    </source>
</evidence>
<comment type="function">
    <text evidence="5">May play the central regulatory role in sporulation. It may be an element of the effector pathway responsible for the activation of sporulation genes in response to nutritional stress. Spo0A may act in concert with spo0H (a sigma factor) to control the expression of some genes that are critical to the sporulation process.</text>
</comment>
<evidence type="ECO:0000256" key="7">
    <source>
        <dbReference type="PROSITE-ProRule" id="PRU01091"/>
    </source>
</evidence>
<dbReference type="GO" id="GO:0032993">
    <property type="term" value="C:protein-DNA complex"/>
    <property type="evidence" value="ECO:0007669"/>
    <property type="project" value="TreeGrafter"/>
</dbReference>
<dbReference type="STRING" id="29341.RSJ17_04170"/>
<dbReference type="SUPFAM" id="SSF46894">
    <property type="entry name" value="C-terminal effector domain of the bipartite response regulators"/>
    <property type="match status" value="1"/>
</dbReference>
<dbReference type="Gene3D" id="1.10.10.10">
    <property type="entry name" value="Winged helix-like DNA-binding domain superfamily/Winged helix DNA-binding domain"/>
    <property type="match status" value="1"/>
</dbReference>
<evidence type="ECO:0000259" key="8">
    <source>
        <dbReference type="PROSITE" id="PS50110"/>
    </source>
</evidence>
<dbReference type="InterPro" id="IPR036388">
    <property type="entry name" value="WH-like_DNA-bd_sf"/>
</dbReference>
<dbReference type="InterPro" id="IPR001867">
    <property type="entry name" value="OmpR/PhoB-type_DNA-bd"/>
</dbReference>
<dbReference type="InterPro" id="IPR039420">
    <property type="entry name" value="WalR-like"/>
</dbReference>
<evidence type="ECO:0000313" key="11">
    <source>
        <dbReference type="Proteomes" id="UP000031366"/>
    </source>
</evidence>
<feature type="domain" description="OmpR/PhoB-type" evidence="9">
    <location>
        <begin position="129"/>
        <end position="226"/>
    </location>
</feature>
<dbReference type="OrthoDB" id="9790442at2"/>
<dbReference type="CDD" id="cd00383">
    <property type="entry name" value="trans_reg_C"/>
    <property type="match status" value="1"/>
</dbReference>
<dbReference type="SMART" id="SM00448">
    <property type="entry name" value="REC"/>
    <property type="match status" value="1"/>
</dbReference>
<dbReference type="InterPro" id="IPR011006">
    <property type="entry name" value="CheY-like_superfamily"/>
</dbReference>
<dbReference type="Gene3D" id="6.10.250.690">
    <property type="match status" value="1"/>
</dbReference>
<name>A0A0C1U041_9CLOT</name>
<dbReference type="PANTHER" id="PTHR48111:SF43">
    <property type="entry name" value="STAGE 0 SPORULATION PROTEIN A HOMOLOG"/>
    <property type="match status" value="1"/>
</dbReference>
<evidence type="ECO:0000259" key="9">
    <source>
        <dbReference type="PROSITE" id="PS51755"/>
    </source>
</evidence>
<dbReference type="PROSITE" id="PS51755">
    <property type="entry name" value="OMPR_PHOB"/>
    <property type="match status" value="1"/>
</dbReference>
<sequence>MYKIFIVEDNLRLRTLIKDELIKYDYEAIESDDFKNIVEHIEKENPDLILLDINLPYYDGFYLCRILRRKSNVPIIIISSRDTAMDQVMGLELGADDYITKPFIMDVLIAKIKSVIRRIENEHYNKEIVKENNIPNLYLDEDNLILCFNEKCIELTKNEFKIVKILLDNNRVVRREELLSELWEDSIFVDDNTLTVNVTRVKNRLKELGLNDVIKTKRGVGYKFDIDKISCSRKREGFE</sequence>
<dbReference type="SMART" id="SM00862">
    <property type="entry name" value="Trans_reg_C"/>
    <property type="match status" value="1"/>
</dbReference>
<dbReference type="InterPro" id="IPR001789">
    <property type="entry name" value="Sig_transdc_resp-reg_receiver"/>
</dbReference>
<dbReference type="GO" id="GO:0000976">
    <property type="term" value="F:transcription cis-regulatory region binding"/>
    <property type="evidence" value="ECO:0007669"/>
    <property type="project" value="TreeGrafter"/>
</dbReference>
<accession>A0A0C1U041</accession>
<evidence type="ECO:0000313" key="10">
    <source>
        <dbReference type="EMBL" id="KIE44873.1"/>
    </source>
</evidence>
<feature type="DNA-binding region" description="OmpR/PhoB-type" evidence="7">
    <location>
        <begin position="129"/>
        <end position="226"/>
    </location>
</feature>
<dbReference type="EMBL" id="AYSO01000020">
    <property type="protein sequence ID" value="KIE44873.1"/>
    <property type="molecule type" value="Genomic_DNA"/>
</dbReference>
<dbReference type="Gene3D" id="3.40.50.2300">
    <property type="match status" value="1"/>
</dbReference>
<keyword evidence="11" id="KW-1185">Reference proteome</keyword>
<dbReference type="InterPro" id="IPR016032">
    <property type="entry name" value="Sig_transdc_resp-reg_C-effctor"/>
</dbReference>
<dbReference type="PANTHER" id="PTHR48111">
    <property type="entry name" value="REGULATOR OF RPOS"/>
    <property type="match status" value="1"/>
</dbReference>
<dbReference type="GO" id="GO:0005829">
    <property type="term" value="C:cytosol"/>
    <property type="evidence" value="ECO:0007669"/>
    <property type="project" value="TreeGrafter"/>
</dbReference>
<dbReference type="Pfam" id="PF00486">
    <property type="entry name" value="Trans_reg_C"/>
    <property type="match status" value="1"/>
</dbReference>
<reference evidence="10 11" key="1">
    <citation type="journal article" date="2015" name="Infect. Genet. Evol.">
        <title>Genomic sequences of six botulinum neurotoxin-producing strains representing three clostridial species illustrate the mobility and diversity of botulinum neurotoxin genes.</title>
        <authorList>
            <person name="Smith T.J."/>
            <person name="Hill K.K."/>
            <person name="Xie G."/>
            <person name="Foley B.T."/>
            <person name="Williamson C.H."/>
            <person name="Foster J.T."/>
            <person name="Johnson S.L."/>
            <person name="Chertkov O."/>
            <person name="Teshima H."/>
            <person name="Gibbons H.S."/>
            <person name="Johnsky L.A."/>
            <person name="Karavis M.A."/>
            <person name="Smith L.A."/>
        </authorList>
    </citation>
    <scope>NUCLEOTIDE SEQUENCE [LARGE SCALE GENOMIC DNA]</scope>
    <source>
        <strain evidence="10 11">CDC 2741</strain>
    </source>
</reference>
<comment type="caution">
    <text evidence="10">The sequence shown here is derived from an EMBL/GenBank/DDBJ whole genome shotgun (WGS) entry which is preliminary data.</text>
</comment>
<dbReference type="GO" id="GO:0000156">
    <property type="term" value="F:phosphorelay response regulator activity"/>
    <property type="evidence" value="ECO:0007669"/>
    <property type="project" value="TreeGrafter"/>
</dbReference>
<dbReference type="RefSeq" id="WP_039636015.1">
    <property type="nucleotide sequence ID" value="NZ_AYSO01000020.1"/>
</dbReference>
<evidence type="ECO:0000256" key="6">
    <source>
        <dbReference type="PROSITE-ProRule" id="PRU00169"/>
    </source>
</evidence>
<protein>
    <recommendedName>
        <fullName evidence="1">Stage 0 sporulation protein A homolog</fullName>
    </recommendedName>
</protein>
<keyword evidence="3 7" id="KW-0238">DNA-binding</keyword>
<dbReference type="AlphaFoldDB" id="A0A0C1U041"/>